<name>A0A016TTQ6_9BILA</name>
<dbReference type="EMBL" id="JARK01001412">
    <property type="protein sequence ID" value="EYC06419.1"/>
    <property type="molecule type" value="Genomic_DNA"/>
</dbReference>
<dbReference type="AlphaFoldDB" id="A0A016TTQ6"/>
<evidence type="ECO:0000256" key="2">
    <source>
        <dbReference type="SAM" id="SignalP"/>
    </source>
</evidence>
<protein>
    <submittedName>
        <fullName evidence="3">Uncharacterized protein</fullName>
    </submittedName>
</protein>
<gene>
    <name evidence="3" type="primary">Acey_s0076.g1050</name>
    <name evidence="3" type="ORF">Y032_0076g1050</name>
</gene>
<reference evidence="4" key="1">
    <citation type="journal article" date="2015" name="Nat. Genet.">
        <title>The genome and transcriptome of the zoonotic hookworm Ancylostoma ceylanicum identify infection-specific gene families.</title>
        <authorList>
            <person name="Schwarz E.M."/>
            <person name="Hu Y."/>
            <person name="Antoshechkin I."/>
            <person name="Miller M.M."/>
            <person name="Sternberg P.W."/>
            <person name="Aroian R.V."/>
        </authorList>
    </citation>
    <scope>NUCLEOTIDE SEQUENCE</scope>
    <source>
        <strain evidence="4">HY135</strain>
    </source>
</reference>
<keyword evidence="2" id="KW-0732">Signal</keyword>
<sequence length="125" mass="13551">MSKLWKTLNEVLLACAGAGQMAMIASNKIDSNRVFIEKGTPEAAAQYYQPHIGAAAAKYLYCVIRRRAPCIGPARATGYSVAEDGTTQRDGVSGSAPGIEQITPAKRARPEVVQTRRRYPANNRL</sequence>
<evidence type="ECO:0000313" key="3">
    <source>
        <dbReference type="EMBL" id="EYC06419.1"/>
    </source>
</evidence>
<evidence type="ECO:0000256" key="1">
    <source>
        <dbReference type="SAM" id="MobiDB-lite"/>
    </source>
</evidence>
<keyword evidence="4" id="KW-1185">Reference proteome</keyword>
<dbReference type="Proteomes" id="UP000024635">
    <property type="component" value="Unassembled WGS sequence"/>
</dbReference>
<dbReference type="OrthoDB" id="5891436at2759"/>
<organism evidence="3 4">
    <name type="scientific">Ancylostoma ceylanicum</name>
    <dbReference type="NCBI Taxonomy" id="53326"/>
    <lineage>
        <taxon>Eukaryota</taxon>
        <taxon>Metazoa</taxon>
        <taxon>Ecdysozoa</taxon>
        <taxon>Nematoda</taxon>
        <taxon>Chromadorea</taxon>
        <taxon>Rhabditida</taxon>
        <taxon>Rhabditina</taxon>
        <taxon>Rhabditomorpha</taxon>
        <taxon>Strongyloidea</taxon>
        <taxon>Ancylostomatidae</taxon>
        <taxon>Ancylostomatinae</taxon>
        <taxon>Ancylostoma</taxon>
    </lineage>
</organism>
<feature type="region of interest" description="Disordered" evidence="1">
    <location>
        <begin position="77"/>
        <end position="125"/>
    </location>
</feature>
<comment type="caution">
    <text evidence="3">The sequence shown here is derived from an EMBL/GenBank/DDBJ whole genome shotgun (WGS) entry which is preliminary data.</text>
</comment>
<feature type="signal peptide" evidence="2">
    <location>
        <begin position="1"/>
        <end position="18"/>
    </location>
</feature>
<accession>A0A016TTQ6</accession>
<proteinExistence type="predicted"/>
<feature type="chain" id="PRO_5001491433" evidence="2">
    <location>
        <begin position="19"/>
        <end position="125"/>
    </location>
</feature>
<evidence type="ECO:0000313" key="4">
    <source>
        <dbReference type="Proteomes" id="UP000024635"/>
    </source>
</evidence>